<protein>
    <submittedName>
        <fullName evidence="2">Uncharacterized protein</fullName>
    </submittedName>
</protein>
<name>A0ABU0TA82_9ACTN</name>
<evidence type="ECO:0000313" key="2">
    <source>
        <dbReference type="EMBL" id="MDQ1032719.1"/>
    </source>
</evidence>
<keyword evidence="1" id="KW-0812">Transmembrane</keyword>
<keyword evidence="3" id="KW-1185">Reference proteome</keyword>
<comment type="caution">
    <text evidence="2">The sequence shown here is derived from an EMBL/GenBank/DDBJ whole genome shotgun (WGS) entry which is preliminary data.</text>
</comment>
<keyword evidence="1" id="KW-1133">Transmembrane helix</keyword>
<evidence type="ECO:0000313" key="3">
    <source>
        <dbReference type="Proteomes" id="UP001230328"/>
    </source>
</evidence>
<dbReference type="RefSeq" id="WP_307529672.1">
    <property type="nucleotide sequence ID" value="NZ_JAUSZI010000002.1"/>
</dbReference>
<proteinExistence type="predicted"/>
<keyword evidence="1" id="KW-0472">Membrane</keyword>
<reference evidence="2 3" key="1">
    <citation type="submission" date="2023-07" db="EMBL/GenBank/DDBJ databases">
        <title>Comparative genomics of wheat-associated soil bacteria to identify genetic determinants of phenazine resistance.</title>
        <authorList>
            <person name="Mouncey N."/>
        </authorList>
    </citation>
    <scope>NUCLEOTIDE SEQUENCE [LARGE SCALE GENOMIC DNA]</scope>
    <source>
        <strain evidence="2 3">V2I4</strain>
    </source>
</reference>
<gene>
    <name evidence="2" type="ORF">QF035_010301</name>
</gene>
<accession>A0ABU0TA82</accession>
<dbReference type="EMBL" id="JAUSZI010000002">
    <property type="protein sequence ID" value="MDQ1032719.1"/>
    <property type="molecule type" value="Genomic_DNA"/>
</dbReference>
<sequence>MTRLANPSATDTLDRDDEQAICPRVVMSTSWTKRHDDHHATGEDWIGAHEPGGLLFVALGLVLVAAGFLWRGRVLRPVSVNRAQAAVTRDRSRNLLRSADMAIAEARRRAAGGEPAIVTVGDVTRAACQHYGLFAEREEAAAALRQRHEAADCRLDCTTDAFS</sequence>
<evidence type="ECO:0000256" key="1">
    <source>
        <dbReference type="SAM" id="Phobius"/>
    </source>
</evidence>
<feature type="transmembrane region" description="Helical" evidence="1">
    <location>
        <begin position="52"/>
        <end position="70"/>
    </location>
</feature>
<organism evidence="2 3">
    <name type="scientific">Streptomyces umbrinus</name>
    <dbReference type="NCBI Taxonomy" id="67370"/>
    <lineage>
        <taxon>Bacteria</taxon>
        <taxon>Bacillati</taxon>
        <taxon>Actinomycetota</taxon>
        <taxon>Actinomycetes</taxon>
        <taxon>Kitasatosporales</taxon>
        <taxon>Streptomycetaceae</taxon>
        <taxon>Streptomyces</taxon>
        <taxon>Streptomyces phaeochromogenes group</taxon>
    </lineage>
</organism>
<dbReference type="Proteomes" id="UP001230328">
    <property type="component" value="Unassembled WGS sequence"/>
</dbReference>